<dbReference type="Proteomes" id="UP000676325">
    <property type="component" value="Unassembled WGS sequence"/>
</dbReference>
<dbReference type="AlphaFoldDB" id="A0A941EJ97"/>
<evidence type="ECO:0000313" key="3">
    <source>
        <dbReference type="Proteomes" id="UP000676325"/>
    </source>
</evidence>
<organism evidence="2 3">
    <name type="scientific">Actinospica acidithermotolerans</name>
    <dbReference type="NCBI Taxonomy" id="2828514"/>
    <lineage>
        <taxon>Bacteria</taxon>
        <taxon>Bacillati</taxon>
        <taxon>Actinomycetota</taxon>
        <taxon>Actinomycetes</taxon>
        <taxon>Catenulisporales</taxon>
        <taxon>Actinospicaceae</taxon>
        <taxon>Actinospica</taxon>
    </lineage>
</organism>
<comment type="caution">
    <text evidence="2">The sequence shown here is derived from an EMBL/GenBank/DDBJ whole genome shotgun (WGS) entry which is preliminary data.</text>
</comment>
<sequence length="99" mass="10327">MGFLEDIEDVTGLLNSLNGFLRDAGLGNVVEELERLADQAGRLKQELAAAASSTHWTGAAADGFRARARQREDEVAVLVAALDSAHSAVGAAYAVAGIF</sequence>
<dbReference type="RefSeq" id="WP_212522531.1">
    <property type="nucleotide sequence ID" value="NZ_JAGSOH010000243.1"/>
</dbReference>
<evidence type="ECO:0000313" key="2">
    <source>
        <dbReference type="EMBL" id="MBR7831423.1"/>
    </source>
</evidence>
<dbReference type="InterPro" id="IPR036689">
    <property type="entry name" value="ESAT-6-like_sf"/>
</dbReference>
<reference evidence="2" key="1">
    <citation type="submission" date="2021-04" db="EMBL/GenBank/DDBJ databases">
        <title>Genome based classification of Actinospica acidithermotolerans sp. nov., an actinobacterium isolated from an Indonesian hot spring.</title>
        <authorList>
            <person name="Kusuma A.B."/>
            <person name="Putra K.E."/>
            <person name="Nafisah S."/>
            <person name="Loh J."/>
            <person name="Nouioui I."/>
            <person name="Goodfellow M."/>
        </authorList>
    </citation>
    <scope>NUCLEOTIDE SEQUENCE</scope>
    <source>
        <strain evidence="2">MGRD01-02</strain>
    </source>
</reference>
<dbReference type="Gene3D" id="1.10.287.1060">
    <property type="entry name" value="ESAT-6-like"/>
    <property type="match status" value="1"/>
</dbReference>
<feature type="coiled-coil region" evidence="1">
    <location>
        <begin position="26"/>
        <end position="53"/>
    </location>
</feature>
<dbReference type="SUPFAM" id="SSF140453">
    <property type="entry name" value="EsxAB dimer-like"/>
    <property type="match status" value="1"/>
</dbReference>
<proteinExistence type="predicted"/>
<gene>
    <name evidence="2" type="ORF">KDK95_34290</name>
</gene>
<protein>
    <submittedName>
        <fullName evidence="2">Uncharacterized protein</fullName>
    </submittedName>
</protein>
<evidence type="ECO:0000256" key="1">
    <source>
        <dbReference type="SAM" id="Coils"/>
    </source>
</evidence>
<accession>A0A941EJ97</accession>
<dbReference type="EMBL" id="JAGSOH010000243">
    <property type="protein sequence ID" value="MBR7831423.1"/>
    <property type="molecule type" value="Genomic_DNA"/>
</dbReference>
<name>A0A941EJ97_9ACTN</name>
<keyword evidence="3" id="KW-1185">Reference proteome</keyword>
<keyword evidence="1" id="KW-0175">Coiled coil</keyword>